<accession>A0A844XTT0</accession>
<evidence type="ECO:0000313" key="2">
    <source>
        <dbReference type="Proteomes" id="UP000448199"/>
    </source>
</evidence>
<dbReference type="OrthoDB" id="288285at2"/>
<organism evidence="1 2">
    <name type="scientific">Qipengyuania vulgaris</name>
    <dbReference type="NCBI Taxonomy" id="291985"/>
    <lineage>
        <taxon>Bacteria</taxon>
        <taxon>Pseudomonadati</taxon>
        <taxon>Pseudomonadota</taxon>
        <taxon>Alphaproteobacteria</taxon>
        <taxon>Sphingomonadales</taxon>
        <taxon>Erythrobacteraceae</taxon>
        <taxon>Qipengyuania</taxon>
    </lineage>
</organism>
<proteinExistence type="predicted"/>
<dbReference type="Proteomes" id="UP000448199">
    <property type="component" value="Unassembled WGS sequence"/>
</dbReference>
<sequence>MDPSNLSKLATLVFEKTGGQDELIRRFPVKEMRAARPNSGYKLLVALMVERAVSHVLSLNFDRAVENAAIQLGQALNVVTEHSGHVPMTPTLIYLHGSADSPPRAWVLREDTMTEGWKGQWEEVIANQILSAPRILFAGLGSAAPVLEASVSTIQKAIGDSKQIFQADYGPLDSNFLAKQLGVTAERYIQGSWSEVLSKLSERLVSEQLEALRVNGRSNLQENDFSDIDQQRFLNHVDKLATVSLLALGRMRAFAQLDGTHYRRHSELDDLQVAEPLTRLAQIAEELALQVRPTAHGSWQILRDGRVVGNVMLASGGGVRRFAAIEPRVRQFCTQVADEVLPPDVILIGGIIAETDFSPPSDIVADTVVDSLIDGPSGPLIVSANAPDMLAQVGELLNVA</sequence>
<evidence type="ECO:0000313" key="1">
    <source>
        <dbReference type="EMBL" id="MXO48637.1"/>
    </source>
</evidence>
<keyword evidence="2" id="KW-1185">Reference proteome</keyword>
<reference evidence="1 2" key="1">
    <citation type="submission" date="2019-12" db="EMBL/GenBank/DDBJ databases">
        <title>Genomic-based taxomic classification of the family Erythrobacteraceae.</title>
        <authorList>
            <person name="Xu L."/>
        </authorList>
    </citation>
    <scope>NUCLEOTIDE SEQUENCE [LARGE SCALE GENOMIC DNA]</scope>
    <source>
        <strain evidence="1 2">DSM 17792</strain>
    </source>
</reference>
<protein>
    <recommendedName>
        <fullName evidence="3">SIR2-like domain-containing protein</fullName>
    </recommendedName>
</protein>
<gene>
    <name evidence="1" type="ORF">GRI69_10240</name>
</gene>
<dbReference type="RefSeq" id="WP_160728198.1">
    <property type="nucleotide sequence ID" value="NZ_WTYC01000005.1"/>
</dbReference>
<dbReference type="EMBL" id="WTYC01000005">
    <property type="protein sequence ID" value="MXO48637.1"/>
    <property type="molecule type" value="Genomic_DNA"/>
</dbReference>
<name>A0A844XTT0_9SPHN</name>
<evidence type="ECO:0008006" key="3">
    <source>
        <dbReference type="Google" id="ProtNLM"/>
    </source>
</evidence>
<comment type="caution">
    <text evidence="1">The sequence shown here is derived from an EMBL/GenBank/DDBJ whole genome shotgun (WGS) entry which is preliminary data.</text>
</comment>
<dbReference type="Pfam" id="PF13289">
    <property type="entry name" value="SIR2_2"/>
    <property type="match status" value="1"/>
</dbReference>
<dbReference type="AlphaFoldDB" id="A0A844XTT0"/>